<evidence type="ECO:0000256" key="1">
    <source>
        <dbReference type="SAM" id="MobiDB-lite"/>
    </source>
</evidence>
<feature type="region of interest" description="Disordered" evidence="1">
    <location>
        <begin position="30"/>
        <end position="173"/>
    </location>
</feature>
<reference evidence="2" key="1">
    <citation type="submission" date="2022-08" db="EMBL/GenBank/DDBJ databases">
        <title>Genome sequencing of akame (Lates japonicus).</title>
        <authorList>
            <person name="Hashiguchi Y."/>
            <person name="Takahashi H."/>
        </authorList>
    </citation>
    <scope>NUCLEOTIDE SEQUENCE</scope>
    <source>
        <strain evidence="2">Kochi</strain>
    </source>
</reference>
<dbReference type="EMBL" id="BRZM01000393">
    <property type="protein sequence ID" value="GLD70612.1"/>
    <property type="molecule type" value="Genomic_DNA"/>
</dbReference>
<keyword evidence="3" id="KW-1185">Reference proteome</keyword>
<protein>
    <submittedName>
        <fullName evidence="2">Uncharacterized protein</fullName>
    </submittedName>
</protein>
<feature type="compositionally biased region" description="Basic and acidic residues" evidence="1">
    <location>
        <begin position="112"/>
        <end position="130"/>
    </location>
</feature>
<sequence>MYQPGEHPQPFNIEASHAQTRFTEDLEMDKSGVERGSAFSTASSVSVKTDCSREYPPDLSIESTPSEGRLTEDLELGKCGPEGGTAFSTTSFGSAKTDRSREYPPDLSTETRPSEGRLTEDVEIGKRGAERGTALSTASVGSAKTDRSREYPPDLKTESRPSEGSDQTSSNFQQDSATLKLFESKVTDLVKQALMVHEKVPPTPQQGLSDEDEQENVHKTRNEANEAALKIAVYVLRTMNEKERAHTLEQSHYGELVIDNNIKDSGIEFLCKGLKSPHCRLKTL</sequence>
<accession>A0AAD3NEZ0</accession>
<comment type="caution">
    <text evidence="2">The sequence shown here is derived from an EMBL/GenBank/DDBJ whole genome shotgun (WGS) entry which is preliminary data.</text>
</comment>
<proteinExistence type="predicted"/>
<name>A0AAD3NEZ0_LATJO</name>
<feature type="compositionally biased region" description="Polar residues" evidence="1">
    <location>
        <begin position="38"/>
        <end position="49"/>
    </location>
</feature>
<evidence type="ECO:0000313" key="2">
    <source>
        <dbReference type="EMBL" id="GLD70612.1"/>
    </source>
</evidence>
<dbReference type="AlphaFoldDB" id="A0AAD3NEZ0"/>
<feature type="compositionally biased region" description="Basic and acidic residues" evidence="1">
    <location>
        <begin position="144"/>
        <end position="163"/>
    </location>
</feature>
<evidence type="ECO:0000313" key="3">
    <source>
        <dbReference type="Proteomes" id="UP001279410"/>
    </source>
</evidence>
<feature type="compositionally biased region" description="Polar residues" evidence="1">
    <location>
        <begin position="164"/>
        <end position="173"/>
    </location>
</feature>
<organism evidence="2 3">
    <name type="scientific">Lates japonicus</name>
    <name type="common">Japanese lates</name>
    <dbReference type="NCBI Taxonomy" id="270547"/>
    <lineage>
        <taxon>Eukaryota</taxon>
        <taxon>Metazoa</taxon>
        <taxon>Chordata</taxon>
        <taxon>Craniata</taxon>
        <taxon>Vertebrata</taxon>
        <taxon>Euteleostomi</taxon>
        <taxon>Actinopterygii</taxon>
        <taxon>Neopterygii</taxon>
        <taxon>Teleostei</taxon>
        <taxon>Neoteleostei</taxon>
        <taxon>Acanthomorphata</taxon>
        <taxon>Carangaria</taxon>
        <taxon>Carangaria incertae sedis</taxon>
        <taxon>Centropomidae</taxon>
        <taxon>Lates</taxon>
    </lineage>
</organism>
<gene>
    <name evidence="2" type="ORF">AKAME5_002193000</name>
</gene>
<dbReference type="Proteomes" id="UP001279410">
    <property type="component" value="Unassembled WGS sequence"/>
</dbReference>
<feature type="non-terminal residue" evidence="2">
    <location>
        <position position="1"/>
    </location>
</feature>